<dbReference type="CDD" id="cd00093">
    <property type="entry name" value="HTH_XRE"/>
    <property type="match status" value="1"/>
</dbReference>
<gene>
    <name evidence="2" type="ordered locus">Hden_0132</name>
    <name evidence="3" type="ordered locus">Hden_1552</name>
</gene>
<keyword evidence="4" id="KW-1185">Reference proteome</keyword>
<dbReference type="SUPFAM" id="SSF47413">
    <property type="entry name" value="lambda repressor-like DNA-binding domains"/>
    <property type="match status" value="1"/>
</dbReference>
<organism evidence="2 4">
    <name type="scientific">Hyphomicrobium denitrificans (strain ATCC 51888 / DSM 1869 / NCIMB 11706 / TK 0415)</name>
    <dbReference type="NCBI Taxonomy" id="582899"/>
    <lineage>
        <taxon>Bacteria</taxon>
        <taxon>Pseudomonadati</taxon>
        <taxon>Pseudomonadota</taxon>
        <taxon>Alphaproteobacteria</taxon>
        <taxon>Hyphomicrobiales</taxon>
        <taxon>Hyphomicrobiaceae</taxon>
        <taxon>Hyphomicrobium</taxon>
    </lineage>
</organism>
<dbReference type="HOGENOM" id="CLU_2093502_0_0_5"/>
<dbReference type="Proteomes" id="UP000002033">
    <property type="component" value="Chromosome"/>
</dbReference>
<dbReference type="GO" id="GO:0003677">
    <property type="term" value="F:DNA binding"/>
    <property type="evidence" value="ECO:0007669"/>
    <property type="project" value="InterPro"/>
</dbReference>
<dbReference type="InterPro" id="IPR001387">
    <property type="entry name" value="Cro/C1-type_HTH"/>
</dbReference>
<evidence type="ECO:0000313" key="2">
    <source>
        <dbReference type="EMBL" id="ADJ21959.1"/>
    </source>
</evidence>
<dbReference type="PROSITE" id="PS50943">
    <property type="entry name" value="HTH_CROC1"/>
    <property type="match status" value="1"/>
</dbReference>
<evidence type="ECO:0000259" key="1">
    <source>
        <dbReference type="PROSITE" id="PS50943"/>
    </source>
</evidence>
<dbReference type="Gene3D" id="1.10.260.40">
    <property type="entry name" value="lambda repressor-like DNA-binding domains"/>
    <property type="match status" value="1"/>
</dbReference>
<dbReference type="AlphaFoldDB" id="D8JQ38"/>
<dbReference type="KEGG" id="hdn:Hden_1552"/>
<dbReference type="Pfam" id="PF01381">
    <property type="entry name" value="HTH_3"/>
    <property type="match status" value="1"/>
</dbReference>
<feature type="domain" description="HTH cro/C1-type" evidence="1">
    <location>
        <begin position="54"/>
        <end position="95"/>
    </location>
</feature>
<dbReference type="InterPro" id="IPR010982">
    <property type="entry name" value="Lambda_DNA-bd_dom_sf"/>
</dbReference>
<evidence type="ECO:0000313" key="3">
    <source>
        <dbReference type="EMBL" id="ADJ23364.1"/>
    </source>
</evidence>
<accession>D8JQ38</accession>
<evidence type="ECO:0000313" key="4">
    <source>
        <dbReference type="Proteomes" id="UP000002033"/>
    </source>
</evidence>
<proteinExistence type="predicted"/>
<protein>
    <submittedName>
        <fullName evidence="2">Helix-turn-helix domain protein</fullName>
    </submittedName>
</protein>
<name>D8JQ38_HYPDA</name>
<reference evidence="4" key="2">
    <citation type="journal article" date="2011" name="J. Bacteriol.">
        <title>Genome sequences of eight morphologically diverse alphaproteobacteria.</title>
        <authorList>
            <consortium name="US DOE Joint Genome Institute"/>
            <person name="Brown P.J."/>
            <person name="Kysela D.T."/>
            <person name="Buechlein A."/>
            <person name="Hemmerich C."/>
            <person name="Brun Y.V."/>
        </authorList>
    </citation>
    <scope>NUCLEOTIDE SEQUENCE [LARGE SCALE GENOMIC DNA]</scope>
    <source>
        <strain evidence="4">ATCC 51888 / DSM 1869 / NCIB 11706 / TK 0415</strain>
    </source>
</reference>
<dbReference type="SMART" id="SM00530">
    <property type="entry name" value="HTH_XRE"/>
    <property type="match status" value="1"/>
</dbReference>
<sequence length="116" mass="13010">MVKTSALVSLLDVHKSAGKAELPAMERLEDQVKKALAKRLKLARKEAGFRFANEFSRVLNIEEHTYRSWERGTHMPDVYTLTRICKLLNVEPNDLLPLAIKKRSSSESSGGESKAA</sequence>
<dbReference type="KEGG" id="hdn:Hden_0132"/>
<reference evidence="2" key="1">
    <citation type="submission" date="2010-06" db="EMBL/GenBank/DDBJ databases">
        <title>Complete sequence of Hyphomicrobium denitrificans ATCC 51888.</title>
        <authorList>
            <consortium name="US DOE Joint Genome Institute"/>
            <person name="Lucas S."/>
            <person name="Copeland A."/>
            <person name="Lapidus A."/>
            <person name="Cheng J.-F."/>
            <person name="Bruce D."/>
            <person name="Goodwin L."/>
            <person name="Pitluck S."/>
            <person name="Held B."/>
            <person name="Detter J.C."/>
            <person name="Han C."/>
            <person name="Tapia R."/>
            <person name="Land M."/>
            <person name="Hauser L."/>
            <person name="Kyrpides N."/>
            <person name="Ivanova N."/>
            <person name="Brown P.J.B."/>
            <person name="Brun Y.V."/>
            <person name="Woyke T."/>
        </authorList>
    </citation>
    <scope>NUCLEOTIDE SEQUENCE</scope>
    <source>
        <strain evidence="2">ATCC 51888</strain>
    </source>
</reference>
<dbReference type="EMBL" id="CP002083">
    <property type="protein sequence ID" value="ADJ23364.1"/>
    <property type="molecule type" value="Genomic_DNA"/>
</dbReference>
<dbReference type="EMBL" id="CP002083">
    <property type="protein sequence ID" value="ADJ21959.1"/>
    <property type="molecule type" value="Genomic_DNA"/>
</dbReference>